<organism evidence="2 3">
    <name type="scientific">Sporotomaculum syntrophicum</name>
    <dbReference type="NCBI Taxonomy" id="182264"/>
    <lineage>
        <taxon>Bacteria</taxon>
        <taxon>Bacillati</taxon>
        <taxon>Bacillota</taxon>
        <taxon>Clostridia</taxon>
        <taxon>Eubacteriales</taxon>
        <taxon>Desulfallaceae</taxon>
        <taxon>Sporotomaculum</taxon>
    </lineage>
</organism>
<dbReference type="EMBL" id="LSRS01000002">
    <property type="protein sequence ID" value="KAF1085885.1"/>
    <property type="molecule type" value="Genomic_DNA"/>
</dbReference>
<reference evidence="2" key="1">
    <citation type="submission" date="2016-02" db="EMBL/GenBank/DDBJ databases">
        <title>Draft Genome Sequence of Sporotomaculum syntrophicum Strain FB, a Syntrophic Benzoate Degrader.</title>
        <authorList>
            <person name="Nobu M.K."/>
            <person name="Narihiro T."/>
            <person name="Qiu Y.-L."/>
            <person name="Ohashi A."/>
            <person name="Liu W.-T."/>
            <person name="Yuji S."/>
        </authorList>
    </citation>
    <scope>NUCLEOTIDE SEQUENCE</scope>
    <source>
        <strain evidence="2">FB</strain>
    </source>
</reference>
<evidence type="ECO:0000313" key="3">
    <source>
        <dbReference type="Proteomes" id="UP000798488"/>
    </source>
</evidence>
<dbReference type="CDD" id="cd08210">
    <property type="entry name" value="RLP_RrRLP"/>
    <property type="match status" value="1"/>
</dbReference>
<evidence type="ECO:0000259" key="1">
    <source>
        <dbReference type="Pfam" id="PF00016"/>
    </source>
</evidence>
<dbReference type="Gene3D" id="3.30.70.150">
    <property type="entry name" value="RuBisCO large subunit, N-terminal domain"/>
    <property type="match status" value="1"/>
</dbReference>
<dbReference type="GO" id="GO:0000287">
    <property type="term" value="F:magnesium ion binding"/>
    <property type="evidence" value="ECO:0007669"/>
    <property type="project" value="InterPro"/>
</dbReference>
<dbReference type="PANTHER" id="PTHR42704:SF17">
    <property type="entry name" value="RIBULOSE BISPHOSPHATE CARBOXYLASE LARGE CHAIN"/>
    <property type="match status" value="1"/>
</dbReference>
<dbReference type="AlphaFoldDB" id="A0A9D3AWU1"/>
<keyword evidence="2" id="KW-0413">Isomerase</keyword>
<protein>
    <submittedName>
        <fullName evidence="2">2,3-diketo-5-methylthiopentyl-1-phosphate enolase</fullName>
        <ecNumber evidence="2">5.3.2.5</ecNumber>
    </submittedName>
</protein>
<dbReference type="GO" id="GO:0015977">
    <property type="term" value="P:carbon fixation"/>
    <property type="evidence" value="ECO:0007669"/>
    <property type="project" value="InterPro"/>
</dbReference>
<feature type="domain" description="Ribulose bisphosphate carboxylase large subunit C-terminal" evidence="1">
    <location>
        <begin position="120"/>
        <end position="353"/>
    </location>
</feature>
<dbReference type="PANTHER" id="PTHR42704">
    <property type="entry name" value="RIBULOSE BISPHOSPHATE CARBOXYLASE"/>
    <property type="match status" value="1"/>
</dbReference>
<evidence type="ECO:0000313" key="2">
    <source>
        <dbReference type="EMBL" id="KAF1085885.1"/>
    </source>
</evidence>
<comment type="caution">
    <text evidence="2">The sequence shown here is derived from an EMBL/GenBank/DDBJ whole genome shotgun (WGS) entry which is preliminary data.</text>
</comment>
<dbReference type="EC" id="5.3.2.5" evidence="2"/>
<dbReference type="SFLD" id="SFLDS00014">
    <property type="entry name" value="RuBisCO"/>
    <property type="match status" value="1"/>
</dbReference>
<dbReference type="Proteomes" id="UP000798488">
    <property type="component" value="Unassembled WGS sequence"/>
</dbReference>
<keyword evidence="3" id="KW-1185">Reference proteome</keyword>
<dbReference type="SFLD" id="SFLDF00158">
    <property type="entry name" value="5-methylthio-D-ribulose_1-phos"/>
    <property type="match status" value="1"/>
</dbReference>
<name>A0A9D3AWU1_9FIRM</name>
<gene>
    <name evidence="2" type="primary">mtnW</name>
    <name evidence="2" type="ORF">SPSYN_00615</name>
</gene>
<dbReference type="Pfam" id="PF00016">
    <property type="entry name" value="RuBisCO_large"/>
    <property type="match status" value="1"/>
</dbReference>
<dbReference type="RefSeq" id="WP_161821048.1">
    <property type="nucleotide sequence ID" value="NZ_LSRS01000002.1"/>
</dbReference>
<dbReference type="GO" id="GO:0043715">
    <property type="term" value="F:2,3-diketo-5-methylthiopentyl-1-phosphate enolase activity"/>
    <property type="evidence" value="ECO:0007669"/>
    <property type="project" value="UniProtKB-EC"/>
</dbReference>
<dbReference type="GO" id="GO:0016984">
    <property type="term" value="F:ribulose-bisphosphate carboxylase activity"/>
    <property type="evidence" value="ECO:0007669"/>
    <property type="project" value="InterPro"/>
</dbReference>
<dbReference type="OrthoDB" id="9770811at2"/>
<sequence length="373" mass="41505">MISGERFSVIYRLVGKEKEAYRKARDICLEQTVEFPEELIPDGMIKDEIVGRIENFLPVSNNVYEVTISYANELTANEFTQLINVVFGNISIKPGYRVERLELPHSMLSQFQGPRYGRAGLREYLGVKDRPLLFTALKPLGLNPEQFADMAYKCALGGIDIIKDDHGLTDQVFAPFNERVYRCVEAVEKANRETGLRCIYVPNITAPMDKLLARAKTAKAMGAKGLVVSPAIVGLDAMRFLANNDEIALPIFSHPAFQGSYVLAKNNGISHFALFGQITRLAGADAIIYPNYGGRFSFNREECEAIVMGTSVAMEHIKSIFPSPGGGISLDRIEKLLEVYGREVIFLVGGGLFKQGNDLIESCRFINQLVNKY</sequence>
<dbReference type="SUPFAM" id="SSF54966">
    <property type="entry name" value="RuBisCO, large subunit, small (N-terminal) domain"/>
    <property type="match status" value="1"/>
</dbReference>
<dbReference type="InterPro" id="IPR033966">
    <property type="entry name" value="RuBisCO"/>
</dbReference>
<dbReference type="SFLD" id="SFLDG00301">
    <property type="entry name" value="RuBisCO-like_proteins"/>
    <property type="match status" value="1"/>
</dbReference>
<dbReference type="InterPro" id="IPR000685">
    <property type="entry name" value="RuBisCO_lsu_C"/>
</dbReference>
<dbReference type="SUPFAM" id="SSF51649">
    <property type="entry name" value="RuBisCo, C-terminal domain"/>
    <property type="match status" value="1"/>
</dbReference>
<accession>A0A9D3AWU1</accession>
<dbReference type="Gene3D" id="3.20.20.110">
    <property type="entry name" value="Ribulose bisphosphate carboxylase, large subunit, C-terminal domain"/>
    <property type="match status" value="1"/>
</dbReference>
<dbReference type="InterPro" id="IPR036376">
    <property type="entry name" value="RuBisCO_lsu_C_sf"/>
</dbReference>
<proteinExistence type="predicted"/>
<dbReference type="InterPro" id="IPR036422">
    <property type="entry name" value="RuBisCO_lsu_N_sf"/>
</dbReference>